<organism evidence="1">
    <name type="scientific">viral metagenome</name>
    <dbReference type="NCBI Taxonomy" id="1070528"/>
    <lineage>
        <taxon>unclassified sequences</taxon>
        <taxon>metagenomes</taxon>
        <taxon>organismal metagenomes</taxon>
    </lineage>
</organism>
<sequence>MADISNVGGWLKRSMKLRETIKNNIDEFQSLSSSYADMRDAAANNNDAKEEIDESYKYLVKVKKEFCDLQAGGRRKGRKTRRSRRY</sequence>
<evidence type="ECO:0000313" key="1">
    <source>
        <dbReference type="EMBL" id="QHU22182.1"/>
    </source>
</evidence>
<dbReference type="EMBL" id="MN740999">
    <property type="protein sequence ID" value="QHU22182.1"/>
    <property type="molecule type" value="Genomic_DNA"/>
</dbReference>
<proteinExistence type="predicted"/>
<reference evidence="1" key="1">
    <citation type="journal article" date="2020" name="Nature">
        <title>Giant virus diversity and host interactions through global metagenomics.</title>
        <authorList>
            <person name="Schulz F."/>
            <person name="Roux S."/>
            <person name="Paez-Espino D."/>
            <person name="Jungbluth S."/>
            <person name="Walsh D.A."/>
            <person name="Denef V.J."/>
            <person name="McMahon K.D."/>
            <person name="Konstantinidis K.T."/>
            <person name="Eloe-Fadrosh E.A."/>
            <person name="Kyrpides N.C."/>
            <person name="Woyke T."/>
        </authorList>
    </citation>
    <scope>NUCLEOTIDE SEQUENCE</scope>
    <source>
        <strain evidence="1">GVMAG-S-3300013286-35</strain>
    </source>
</reference>
<protein>
    <submittedName>
        <fullName evidence="1">Uncharacterized protein</fullName>
    </submittedName>
</protein>
<dbReference type="AlphaFoldDB" id="A0A6C0KW23"/>
<name>A0A6C0KW23_9ZZZZ</name>
<accession>A0A6C0KW23</accession>